<feature type="non-terminal residue" evidence="4">
    <location>
        <position position="76"/>
    </location>
</feature>
<reference evidence="4" key="1">
    <citation type="journal article" date="2019" name="Sci. Rep.">
        <title>Draft genome of Tanacetum cinerariifolium, the natural source of mosquito coil.</title>
        <authorList>
            <person name="Yamashiro T."/>
            <person name="Shiraishi A."/>
            <person name="Satake H."/>
            <person name="Nakayama K."/>
        </authorList>
    </citation>
    <scope>NUCLEOTIDE SEQUENCE</scope>
</reference>
<evidence type="ECO:0000256" key="2">
    <source>
        <dbReference type="ARBA" id="ARBA00022801"/>
    </source>
</evidence>
<sequence length="76" mass="8080">MGFSDIGSYGGEIPTPNIDALAAHGLRFTQFYNNARCSPSRASLLTGLYPHQAGVGHLEEVVVPGSRGLHGQLDTR</sequence>
<gene>
    <name evidence="4" type="ORF">Tci_931968</name>
</gene>
<feature type="domain" description="Sulfatase N-terminal" evidence="3">
    <location>
        <begin position="2"/>
        <end position="63"/>
    </location>
</feature>
<keyword evidence="2" id="KW-0378">Hydrolase</keyword>
<comment type="similarity">
    <text evidence="1">Belongs to the sulfatase family.</text>
</comment>
<dbReference type="InterPro" id="IPR050738">
    <property type="entry name" value="Sulfatase"/>
</dbReference>
<dbReference type="PANTHER" id="PTHR42693:SF53">
    <property type="entry name" value="ENDO-4-O-SULFATASE"/>
    <property type="match status" value="1"/>
</dbReference>
<dbReference type="Gene3D" id="3.40.720.10">
    <property type="entry name" value="Alkaline Phosphatase, subunit A"/>
    <property type="match status" value="1"/>
</dbReference>
<dbReference type="SUPFAM" id="SSF53649">
    <property type="entry name" value="Alkaline phosphatase-like"/>
    <property type="match status" value="1"/>
</dbReference>
<dbReference type="EMBL" id="BKCJ011872194">
    <property type="protein sequence ID" value="GFD59999.1"/>
    <property type="molecule type" value="Genomic_DNA"/>
</dbReference>
<protein>
    <submittedName>
        <fullName evidence="4">Arylsulfatase, putative</fullName>
    </submittedName>
</protein>
<proteinExistence type="inferred from homology"/>
<name>A0A699XJM6_TANCI</name>
<dbReference type="GO" id="GO:0004065">
    <property type="term" value="F:arylsulfatase activity"/>
    <property type="evidence" value="ECO:0007669"/>
    <property type="project" value="TreeGrafter"/>
</dbReference>
<evidence type="ECO:0000313" key="4">
    <source>
        <dbReference type="EMBL" id="GFD59999.1"/>
    </source>
</evidence>
<dbReference type="AlphaFoldDB" id="A0A699XJM6"/>
<dbReference type="PANTHER" id="PTHR42693">
    <property type="entry name" value="ARYLSULFATASE FAMILY MEMBER"/>
    <property type="match status" value="1"/>
</dbReference>
<dbReference type="InterPro" id="IPR000917">
    <property type="entry name" value="Sulfatase_N"/>
</dbReference>
<dbReference type="InterPro" id="IPR017850">
    <property type="entry name" value="Alkaline_phosphatase_core_sf"/>
</dbReference>
<organism evidence="4">
    <name type="scientific">Tanacetum cinerariifolium</name>
    <name type="common">Dalmatian daisy</name>
    <name type="synonym">Chrysanthemum cinerariifolium</name>
    <dbReference type="NCBI Taxonomy" id="118510"/>
    <lineage>
        <taxon>Eukaryota</taxon>
        <taxon>Viridiplantae</taxon>
        <taxon>Streptophyta</taxon>
        <taxon>Embryophyta</taxon>
        <taxon>Tracheophyta</taxon>
        <taxon>Spermatophyta</taxon>
        <taxon>Magnoliopsida</taxon>
        <taxon>eudicotyledons</taxon>
        <taxon>Gunneridae</taxon>
        <taxon>Pentapetalae</taxon>
        <taxon>asterids</taxon>
        <taxon>campanulids</taxon>
        <taxon>Asterales</taxon>
        <taxon>Asteraceae</taxon>
        <taxon>Asteroideae</taxon>
        <taxon>Anthemideae</taxon>
        <taxon>Anthemidinae</taxon>
        <taxon>Tanacetum</taxon>
    </lineage>
</organism>
<comment type="caution">
    <text evidence="4">The sequence shown here is derived from an EMBL/GenBank/DDBJ whole genome shotgun (WGS) entry which is preliminary data.</text>
</comment>
<evidence type="ECO:0000259" key="3">
    <source>
        <dbReference type="Pfam" id="PF00884"/>
    </source>
</evidence>
<evidence type="ECO:0000256" key="1">
    <source>
        <dbReference type="ARBA" id="ARBA00008779"/>
    </source>
</evidence>
<dbReference type="Pfam" id="PF00884">
    <property type="entry name" value="Sulfatase"/>
    <property type="match status" value="1"/>
</dbReference>
<accession>A0A699XJM6</accession>